<keyword evidence="1" id="KW-0472">Membrane</keyword>
<dbReference type="AlphaFoldDB" id="A0A9X6XUS9"/>
<feature type="transmembrane region" description="Helical" evidence="1">
    <location>
        <begin position="36"/>
        <end position="53"/>
    </location>
</feature>
<gene>
    <name evidence="2" type="ORF">CON36_36550</name>
</gene>
<name>A0A9X6XUS9_BACCE</name>
<feature type="transmembrane region" description="Helical" evidence="1">
    <location>
        <begin position="12"/>
        <end position="30"/>
    </location>
</feature>
<keyword evidence="1" id="KW-1133">Transmembrane helix</keyword>
<evidence type="ECO:0000313" key="2">
    <source>
        <dbReference type="EMBL" id="PDZ93934.1"/>
    </source>
</evidence>
<sequence length="91" mass="11100">MKLISEIKKRINIPMFFAITIMFLSALQFLFATKQIIVPIIYILLFSMNYFLFTEFKKNEMIYYKILACVISVNFLYIVYFYHTDQMIIYY</sequence>
<evidence type="ECO:0000313" key="3">
    <source>
        <dbReference type="Proteomes" id="UP000219922"/>
    </source>
</evidence>
<accession>A0A9X6XUS9</accession>
<keyword evidence="1" id="KW-0812">Transmembrane</keyword>
<evidence type="ECO:0000256" key="1">
    <source>
        <dbReference type="SAM" id="Phobius"/>
    </source>
</evidence>
<dbReference type="Proteomes" id="UP000219922">
    <property type="component" value="Unassembled WGS sequence"/>
</dbReference>
<proteinExistence type="predicted"/>
<reference evidence="2 3" key="1">
    <citation type="submission" date="2017-09" db="EMBL/GenBank/DDBJ databases">
        <title>Large-scale bioinformatics analysis of Bacillus genomes uncovers conserved roles of natural products in bacterial physiology.</title>
        <authorList>
            <consortium name="Agbiome Team Llc"/>
            <person name="Bleich R.M."/>
            <person name="Grubbs K.J."/>
            <person name="Santa Maria K.C."/>
            <person name="Allen S.E."/>
            <person name="Farag S."/>
            <person name="Shank E.A."/>
            <person name="Bowers A."/>
        </authorList>
    </citation>
    <scope>NUCLEOTIDE SEQUENCE [LARGE SCALE GENOMIC DNA]</scope>
    <source>
        <strain evidence="2 3">AFS092789</strain>
    </source>
</reference>
<organism evidence="2 3">
    <name type="scientific">Bacillus cereus</name>
    <dbReference type="NCBI Taxonomy" id="1396"/>
    <lineage>
        <taxon>Bacteria</taxon>
        <taxon>Bacillati</taxon>
        <taxon>Bacillota</taxon>
        <taxon>Bacilli</taxon>
        <taxon>Bacillales</taxon>
        <taxon>Bacillaceae</taxon>
        <taxon>Bacillus</taxon>
        <taxon>Bacillus cereus group</taxon>
    </lineage>
</organism>
<dbReference type="EMBL" id="NVMX01000315">
    <property type="protein sequence ID" value="PDZ93934.1"/>
    <property type="molecule type" value="Genomic_DNA"/>
</dbReference>
<protein>
    <submittedName>
        <fullName evidence="2">Uncharacterized protein</fullName>
    </submittedName>
</protein>
<comment type="caution">
    <text evidence="2">The sequence shown here is derived from an EMBL/GenBank/DDBJ whole genome shotgun (WGS) entry which is preliminary data.</text>
</comment>
<feature type="transmembrane region" description="Helical" evidence="1">
    <location>
        <begin position="62"/>
        <end position="82"/>
    </location>
</feature>